<dbReference type="InterPro" id="IPR038666">
    <property type="entry name" value="SSP1_head-tail_sf"/>
</dbReference>
<proteinExistence type="predicted"/>
<accession>A0A8S5U2Y4</accession>
<dbReference type="EMBL" id="BK015997">
    <property type="protein sequence ID" value="DAF88833.1"/>
    <property type="molecule type" value="Genomic_DNA"/>
</dbReference>
<organism evidence="1">
    <name type="scientific">Siphoviridae sp. ctFbM77</name>
    <dbReference type="NCBI Taxonomy" id="2825405"/>
    <lineage>
        <taxon>Viruses</taxon>
        <taxon>Duplodnaviria</taxon>
        <taxon>Heunggongvirae</taxon>
        <taxon>Uroviricota</taxon>
        <taxon>Caudoviricetes</taxon>
    </lineage>
</organism>
<dbReference type="InterPro" id="IPR008767">
    <property type="entry name" value="Phage_SPP1_head-tail_adaptor"/>
</dbReference>
<dbReference type="Pfam" id="PF05521">
    <property type="entry name" value="Phage_HCP"/>
    <property type="match status" value="1"/>
</dbReference>
<evidence type="ECO:0000313" key="1">
    <source>
        <dbReference type="EMBL" id="DAF88833.1"/>
    </source>
</evidence>
<reference evidence="1" key="1">
    <citation type="journal article" date="2021" name="Proc. Natl. Acad. Sci. U.S.A.">
        <title>A Catalog of Tens of Thousands of Viruses from Human Metagenomes Reveals Hidden Associations with Chronic Diseases.</title>
        <authorList>
            <person name="Tisza M.J."/>
            <person name="Buck C.B."/>
        </authorList>
    </citation>
    <scope>NUCLEOTIDE SEQUENCE</scope>
    <source>
        <strain evidence="1">CtFbM77</strain>
    </source>
</reference>
<sequence>MNPGKLNKRITLLRCEPAERDEMGGLRESDYEAIGSFWAMQRDKTSTHKQVIGDYVTVNTCYFVLRDITGSYPLTADWRVFYDGYTYVINSITRLTDSVPFYLEIEATRLGGLG</sequence>
<protein>
    <submittedName>
        <fullName evidence="1">Head tail joining protein</fullName>
    </submittedName>
</protein>
<dbReference type="Gene3D" id="2.40.10.270">
    <property type="entry name" value="Bacteriophage SPP1 head-tail adaptor protein"/>
    <property type="match status" value="1"/>
</dbReference>
<name>A0A8S5U2Y4_9CAUD</name>